<accession>A0A6L5GP30</accession>
<comment type="caution">
    <text evidence="2">The sequence shown here is derived from an EMBL/GenBank/DDBJ whole genome shotgun (WGS) entry which is preliminary data.</text>
</comment>
<evidence type="ECO:0000313" key="2">
    <source>
        <dbReference type="EMBL" id="MQM71944.1"/>
    </source>
</evidence>
<evidence type="ECO:0000259" key="1">
    <source>
        <dbReference type="Pfam" id="PF00149"/>
    </source>
</evidence>
<reference evidence="2" key="1">
    <citation type="journal article" date="2020" name="Appl. Environ. Microbiol.">
        <title>Medium-Chain Fatty Acid Synthesis by 'Candidatus Weimeria bifida' gen. nov., sp. nov., and 'Candidatus Pseudoramibacter fermentans' sp. nov.</title>
        <authorList>
            <person name="Scarborough M.J."/>
            <person name="Myers K.S."/>
            <person name="Donohue T.J."/>
            <person name="Noguera D.R."/>
        </authorList>
    </citation>
    <scope>NUCLEOTIDE SEQUENCE</scope>
    <source>
        <strain evidence="2">EUB1.1</strain>
    </source>
</reference>
<organism evidence="2 3">
    <name type="scientific">Candidatus Pseudoramibacter fermentans</name>
    <dbReference type="NCBI Taxonomy" id="2594427"/>
    <lineage>
        <taxon>Bacteria</taxon>
        <taxon>Bacillati</taxon>
        <taxon>Bacillota</taxon>
        <taxon>Clostridia</taxon>
        <taxon>Eubacteriales</taxon>
        <taxon>Eubacteriaceae</taxon>
        <taxon>Pseudoramibacter</taxon>
    </lineage>
</organism>
<evidence type="ECO:0000313" key="3">
    <source>
        <dbReference type="Proteomes" id="UP000473648"/>
    </source>
</evidence>
<sequence length="255" mass="29057">MSGAYSRVFITGDIHGSIDIQKIELLIDQQGGALSADPAKKLMLVCGDFGAIFETKPDDWERSVRAMYRALYEQYGLQFATCLGNHENYDRIYHELGTFDWCGDKVYTMDGRRGPLYLQNGGYYTIPASQGDFTILAMGGAPSADRKTRLPGKSWWPEEIPDKVMLKRALANLDAHDRHADYIVTHTLPYKLQKAIFVKPFSPRGVRKPTVAKMLQKIADRATWRQWFAGHHHKDLTLKPYKTTLLYNTILELKV</sequence>
<name>A0A6L5GP30_9FIRM</name>
<dbReference type="GO" id="GO:0016787">
    <property type="term" value="F:hydrolase activity"/>
    <property type="evidence" value="ECO:0007669"/>
    <property type="project" value="InterPro"/>
</dbReference>
<dbReference type="SUPFAM" id="SSF56300">
    <property type="entry name" value="Metallo-dependent phosphatases"/>
    <property type="match status" value="1"/>
</dbReference>
<dbReference type="InterPro" id="IPR029052">
    <property type="entry name" value="Metallo-depent_PP-like"/>
</dbReference>
<dbReference type="Gene3D" id="3.60.21.10">
    <property type="match status" value="1"/>
</dbReference>
<dbReference type="InterPro" id="IPR004843">
    <property type="entry name" value="Calcineurin-like_PHP"/>
</dbReference>
<proteinExistence type="predicted"/>
<protein>
    <submittedName>
        <fullName evidence="2">Metallophosphoesterase</fullName>
    </submittedName>
</protein>
<gene>
    <name evidence="2" type="ORF">FRC53_00605</name>
</gene>
<dbReference type="EMBL" id="VOGB01000003">
    <property type="protein sequence ID" value="MQM71944.1"/>
    <property type="molecule type" value="Genomic_DNA"/>
</dbReference>
<dbReference type="AlphaFoldDB" id="A0A6L5GP30"/>
<feature type="domain" description="Calcineurin-like phosphoesterase" evidence="1">
    <location>
        <begin position="7"/>
        <end position="234"/>
    </location>
</feature>
<keyword evidence="3" id="KW-1185">Reference proteome</keyword>
<dbReference type="Proteomes" id="UP000473648">
    <property type="component" value="Unassembled WGS sequence"/>
</dbReference>
<dbReference type="Pfam" id="PF00149">
    <property type="entry name" value="Metallophos"/>
    <property type="match status" value="1"/>
</dbReference>